<dbReference type="RefSeq" id="WP_344586174.1">
    <property type="nucleotide sequence ID" value="NZ_BAAARW010000001.1"/>
</dbReference>
<organism evidence="3 4">
    <name type="scientific">Actinomadura vinacea</name>
    <dbReference type="NCBI Taxonomy" id="115336"/>
    <lineage>
        <taxon>Bacteria</taxon>
        <taxon>Bacillati</taxon>
        <taxon>Actinomycetota</taxon>
        <taxon>Actinomycetes</taxon>
        <taxon>Streptosporangiales</taxon>
        <taxon>Thermomonosporaceae</taxon>
        <taxon>Actinomadura</taxon>
    </lineage>
</organism>
<feature type="signal peptide" evidence="2">
    <location>
        <begin position="1"/>
        <end position="27"/>
    </location>
</feature>
<sequence length="274" mass="27315">MRTAKTLLLTTAAGVAAAASVPVPAAAAGEPAGPGRPEGAAYGVAASGPVTLPALPAVASRGREVRKSLATEKRTKLFSAAAMDTRAGARHARSTVQDLKVPDAGFSADALSAGCQGRRGTSRLANAVVYGRRLGAAPRPNTAIPVQIPGVGTAKLTLNRQRRLPDGRLSVTALEASVPMNTFGTQNFSAAGVICGHASHKEAQPGLPGLPDVPDVPGLPGTRTSPKAPISGAGKPSGQTSPSSHGGSLDGRPGMPPARAPKPVPVDGDLPVTG</sequence>
<accession>A0ABP5VA64</accession>
<comment type="caution">
    <text evidence="3">The sequence shown here is derived from an EMBL/GenBank/DDBJ whole genome shotgun (WGS) entry which is preliminary data.</text>
</comment>
<reference evidence="4" key="1">
    <citation type="journal article" date="2019" name="Int. J. Syst. Evol. Microbiol.">
        <title>The Global Catalogue of Microorganisms (GCM) 10K type strain sequencing project: providing services to taxonomists for standard genome sequencing and annotation.</title>
        <authorList>
            <consortium name="The Broad Institute Genomics Platform"/>
            <consortium name="The Broad Institute Genome Sequencing Center for Infectious Disease"/>
            <person name="Wu L."/>
            <person name="Ma J."/>
        </authorList>
    </citation>
    <scope>NUCLEOTIDE SEQUENCE [LARGE SCALE GENOMIC DNA]</scope>
    <source>
        <strain evidence="4">JCM 3325</strain>
    </source>
</reference>
<feature type="compositionally biased region" description="Pro residues" evidence="1">
    <location>
        <begin position="254"/>
        <end position="264"/>
    </location>
</feature>
<keyword evidence="2" id="KW-0732">Signal</keyword>
<evidence type="ECO:0000256" key="2">
    <source>
        <dbReference type="SAM" id="SignalP"/>
    </source>
</evidence>
<feature type="chain" id="PRO_5047083266" evidence="2">
    <location>
        <begin position="28"/>
        <end position="274"/>
    </location>
</feature>
<dbReference type="NCBIfam" id="NF040603">
    <property type="entry name" value="choice_anch_P"/>
    <property type="match status" value="1"/>
</dbReference>
<evidence type="ECO:0000256" key="1">
    <source>
        <dbReference type="SAM" id="MobiDB-lite"/>
    </source>
</evidence>
<dbReference type="EMBL" id="BAAARW010000001">
    <property type="protein sequence ID" value="GAA2397700.1"/>
    <property type="molecule type" value="Genomic_DNA"/>
</dbReference>
<dbReference type="Proteomes" id="UP001501231">
    <property type="component" value="Unassembled WGS sequence"/>
</dbReference>
<feature type="compositionally biased region" description="Polar residues" evidence="1">
    <location>
        <begin position="237"/>
        <end position="246"/>
    </location>
</feature>
<keyword evidence="4" id="KW-1185">Reference proteome</keyword>
<protein>
    <submittedName>
        <fullName evidence="3">Uncharacterized protein</fullName>
    </submittedName>
</protein>
<proteinExistence type="predicted"/>
<evidence type="ECO:0000313" key="3">
    <source>
        <dbReference type="EMBL" id="GAA2397700.1"/>
    </source>
</evidence>
<evidence type="ECO:0000313" key="4">
    <source>
        <dbReference type="Proteomes" id="UP001501231"/>
    </source>
</evidence>
<name>A0ABP5VA64_9ACTN</name>
<feature type="region of interest" description="Disordered" evidence="1">
    <location>
        <begin position="204"/>
        <end position="274"/>
    </location>
</feature>
<gene>
    <name evidence="3" type="ORF">GCM10010191_00450</name>
</gene>